<dbReference type="PROSITE" id="PS51272">
    <property type="entry name" value="SLH"/>
    <property type="match status" value="3"/>
</dbReference>
<accession>A0ABT6TES7</accession>
<feature type="signal peptide" evidence="1">
    <location>
        <begin position="1"/>
        <end position="23"/>
    </location>
</feature>
<dbReference type="Proteomes" id="UP001161691">
    <property type="component" value="Unassembled WGS sequence"/>
</dbReference>
<comment type="caution">
    <text evidence="3">The sequence shown here is derived from an EMBL/GenBank/DDBJ whole genome shotgun (WGS) entry which is preliminary data.</text>
</comment>
<evidence type="ECO:0000313" key="4">
    <source>
        <dbReference type="Proteomes" id="UP001161691"/>
    </source>
</evidence>
<feature type="domain" description="SLH" evidence="2">
    <location>
        <begin position="476"/>
        <end position="533"/>
    </location>
</feature>
<dbReference type="RefSeq" id="WP_282907471.1">
    <property type="nucleotide sequence ID" value="NZ_JAGRPV010000001.1"/>
</dbReference>
<keyword evidence="4" id="KW-1185">Reference proteome</keyword>
<gene>
    <name evidence="3" type="ORF">KB449_05815</name>
</gene>
<evidence type="ECO:0000313" key="3">
    <source>
        <dbReference type="EMBL" id="MDI4644469.1"/>
    </source>
</evidence>
<feature type="domain" description="SLH" evidence="2">
    <location>
        <begin position="343"/>
        <end position="406"/>
    </location>
</feature>
<organism evidence="3 4">
    <name type="scientific">Cohnella hashimotonis</name>
    <dbReference type="NCBI Taxonomy" id="2826895"/>
    <lineage>
        <taxon>Bacteria</taxon>
        <taxon>Bacillati</taxon>
        <taxon>Bacillota</taxon>
        <taxon>Bacilli</taxon>
        <taxon>Bacillales</taxon>
        <taxon>Paenibacillaceae</taxon>
        <taxon>Cohnella</taxon>
    </lineage>
</organism>
<name>A0ABT6TES7_9BACL</name>
<dbReference type="InterPro" id="IPR051465">
    <property type="entry name" value="Cell_Envelope_Struct_Comp"/>
</dbReference>
<dbReference type="Pfam" id="PF00395">
    <property type="entry name" value="SLH"/>
    <property type="match status" value="3"/>
</dbReference>
<proteinExistence type="predicted"/>
<dbReference type="InterPro" id="IPR001119">
    <property type="entry name" value="SLH_dom"/>
</dbReference>
<feature type="chain" id="PRO_5046705133" evidence="1">
    <location>
        <begin position="24"/>
        <end position="533"/>
    </location>
</feature>
<reference evidence="3" key="1">
    <citation type="submission" date="2023-04" db="EMBL/GenBank/DDBJ databases">
        <title>Comparative genomic analysis of Cohnella hashimotonis sp. nov., isolated from the International Space Station.</title>
        <authorList>
            <person name="Venkateswaran K."/>
            <person name="Simpson A."/>
        </authorList>
    </citation>
    <scope>NUCLEOTIDE SEQUENCE</scope>
    <source>
        <strain evidence="3">F6_2S_P_1</strain>
    </source>
</reference>
<keyword evidence="1" id="KW-0732">Signal</keyword>
<sequence length="533" mass="55962">MRKWIIMLIAALFIQLLPAVAGAASGALTASIDQSDRKVVIEGRLAEPGAEVLVTVTDPNGRLDYFNQKTTDETGAFRFSYVSGSTTAGIYRVRAIGPSGAGGNDLQAEYTYTGSATNGNEPGTGAVSPSADVEIVLGADGTVVLKPRLTRDPVNGGLYATIGSEALKRAMELATPDSGGMRHLLIQAKSEEPAKAYRIALPAAALSMDSKSASITLDTPMAAVTVPSDMLAAEGASVAEFAIEEASRDGWNEATSAGVGNRPAVDIALKLDGKPVNWRSESSQVDVTIPYAPALAEQDAEERLIVRYVDDSGQSVPILNSRYKDGKVSFRTPHFSTYAVAFGGETFMDLPVAHWAHQAVGALAARGIVQGRTDGSFAPAASVTRAEFLTLLTRTLELRADDGGNISGELSFKDVSSSAYYAPALRAAAKAGVVKGDGSGNFRPSERISRQELSAMVYRALVSTGRLATAESQAASIVFKDESEIAAYARDSVKALADAGIMQGSNDAFRPAASASRAEAAQVMYKIWFANAE</sequence>
<dbReference type="PANTHER" id="PTHR43308:SF5">
    <property type="entry name" value="S-LAYER PROTEIN _ PEPTIDOGLYCAN ENDO-BETA-N-ACETYLGLUCOSAMINIDASE"/>
    <property type="match status" value="1"/>
</dbReference>
<dbReference type="EMBL" id="JAGRPV010000001">
    <property type="protein sequence ID" value="MDI4644469.1"/>
    <property type="molecule type" value="Genomic_DNA"/>
</dbReference>
<dbReference type="PANTHER" id="PTHR43308">
    <property type="entry name" value="OUTER MEMBRANE PROTEIN ALPHA-RELATED"/>
    <property type="match status" value="1"/>
</dbReference>
<protein>
    <submittedName>
        <fullName evidence="3">S-layer homology domain-containing protein</fullName>
    </submittedName>
</protein>
<evidence type="ECO:0000256" key="1">
    <source>
        <dbReference type="SAM" id="SignalP"/>
    </source>
</evidence>
<evidence type="ECO:0000259" key="2">
    <source>
        <dbReference type="PROSITE" id="PS51272"/>
    </source>
</evidence>
<feature type="domain" description="SLH" evidence="2">
    <location>
        <begin position="408"/>
        <end position="471"/>
    </location>
</feature>